<dbReference type="STRING" id="1121393.SAMN02745216_00450"/>
<accession>A0A1M6DSZ7</accession>
<keyword evidence="1" id="KW-1133">Transmembrane helix</keyword>
<dbReference type="InterPro" id="IPR008965">
    <property type="entry name" value="CBM2/CBM3_carb-bd_dom_sf"/>
</dbReference>
<feature type="transmembrane region" description="Helical" evidence="1">
    <location>
        <begin position="1534"/>
        <end position="1553"/>
    </location>
</feature>
<dbReference type="InterPro" id="IPR014756">
    <property type="entry name" value="Ig_E-set"/>
</dbReference>
<keyword evidence="2" id="KW-0732">Signal</keyword>
<dbReference type="Gene3D" id="2.60.40.10">
    <property type="entry name" value="Immunoglobulins"/>
    <property type="match status" value="1"/>
</dbReference>
<evidence type="ECO:0000256" key="1">
    <source>
        <dbReference type="SAM" id="Phobius"/>
    </source>
</evidence>
<proteinExistence type="predicted"/>
<organism evidence="3 4">
    <name type="scientific">Desulfatibacillum alkenivorans DSM 16219</name>
    <dbReference type="NCBI Taxonomy" id="1121393"/>
    <lineage>
        <taxon>Bacteria</taxon>
        <taxon>Pseudomonadati</taxon>
        <taxon>Thermodesulfobacteriota</taxon>
        <taxon>Desulfobacteria</taxon>
        <taxon>Desulfobacterales</taxon>
        <taxon>Desulfatibacillaceae</taxon>
        <taxon>Desulfatibacillum</taxon>
    </lineage>
</organism>
<feature type="signal peptide" evidence="2">
    <location>
        <begin position="1"/>
        <end position="32"/>
    </location>
</feature>
<keyword evidence="1" id="KW-0812">Transmembrane</keyword>
<gene>
    <name evidence="3" type="ORF">SAMN02745216_00450</name>
</gene>
<evidence type="ECO:0000256" key="2">
    <source>
        <dbReference type="SAM" id="SignalP"/>
    </source>
</evidence>
<dbReference type="EMBL" id="FQZU01000002">
    <property type="protein sequence ID" value="SHI76332.1"/>
    <property type="molecule type" value="Genomic_DNA"/>
</dbReference>
<sequence>MRSILRSFKFRTLFVLIALTALVAGGAGSAIAADQIITLSPSTATAAQGGAFSLDVLYNTSDGNALLTGVSVTVHYDSSKLTYTGFTNFNSASTTNTLQPAASTDEVAVAIFNDGDADTDKMIQMLWSNTTVGSGWPNQVMPTTLVTLNFSVNNDAVAGTTNVNSNIYQNAAGYTEDVSPAVVTIVEAPKVTDVTSSVADGSYKAGDVIPVQVTFDQAVDVTGTPQLTLDTGVVNYTSGTGTTTLTFNYTVAAGDATSDLAYTGTDALALNGGTIVGANAAAIDAALTLPAVGGAGSLSGNKDIVIDTAAPSVAITAPAADVYQNTNTYQFKGTADSDTGSAIEYVKVSLNGGAYVDATVPARKASVNWTYDATLTLGENTLDVYAIDEAGNESNVLNGTYSVFYDTTDPQAVITISPLTNDGTTNWAKAGTLTATVDVSDNYGFAASQILTMAFNVDKKADCSNGFSGTWTDGDTWQGTATIGTGCDGAQEGTLTGFSDWAGNAITPTFQFSVDTVDPDLTIATTVTNCVGTAFTLEGYADDSLSDLESVEVSLDGGSTWNAATVQSTSKIPSYSWSYVATLAAGANTLTVRATDWAGNITTDSHDVFSADQLALSVNGQDVTGGTIYVPNVDGSNNVDVTVTGGTEAWGTYTWNLNPATPTVVSQTIGAVTTLSATVGLTGTQTLLVQDPVDGGMVFSATVTVQTVEFTITGPEDAVIGDSLTYAALGATGTVTWNVTQGADLVSASTGTGDTFTVTALAKGTVKVTGTDSTTSVTSQPVTTEIYDPVSVTNKPADTPTVEAGTSTGLYTVTGGDGTTYTWTVTYPDGTTTFVRTGTSFAFTPPKTGAFAGTYTIVVMDGSGYTDTFSIFTPIKLVAAEPDYGKIGPSVDNLQAVPPVAYEGDSIYLWAQGLAEDENLSVTYIQNPVTANDLVLEEVVTSTLSFFQVDALNEGVCLVAVSAQDGTFTDSLRVDVIGFGSLSGAITNNQPLVDLADVEVDLFDYATGQWIDDDNNVITGTYRIDNVPNGVYIVSLEGDGANYVPFDVRQRVQIDGDTVLDLVIPEVTPITGTYSLDVTFNGDYTGNGIDYTLTNADTGAVVRQGTHPEPSKGAIDDDLLLTGLSAGLYTFGVSGGGYVPQVWTDLSGSDVISLTADAAITMTLVNDAPAVEVYHQVTQGGVKVFVVLAGAGWSLGEFEAELNNTDITDEMDGSGSAFRPFTYEWTPSDPNVDITPAMQPNGDAVYTLNFDFARDTKAEYVPYTYTVTYTVYANDDNREDDLDEDQTELETLNGGKALYVTEGTADFLPGVGATFLVNLPDADGVLHEVPITIPALPLNLLYVDDFDIAGAGNDNLLYGDTKANAGSDYYEEDKANAIPLTPNTMLRAVAKFYTFGGDAYGAGASIKLVLASDGTTPVRYNPILLDGTKRARVEGAPDIILPVLLNKDSKVYASLKKMSDAESKLGIKVSERGDGTAGFHYESLDFSVSDKGVLYLELPHLTVIAPAAKQAAGDDNPVADDDESDCFVDTVSTGSGFAGLVLAMAALLAALAVKTRKNAA</sequence>
<name>A0A1M6DSZ7_9BACT</name>
<dbReference type="Gene3D" id="2.60.40.680">
    <property type="match status" value="1"/>
</dbReference>
<reference evidence="4" key="1">
    <citation type="submission" date="2016-11" db="EMBL/GenBank/DDBJ databases">
        <authorList>
            <person name="Varghese N."/>
            <person name="Submissions S."/>
        </authorList>
    </citation>
    <scope>NUCLEOTIDE SEQUENCE [LARGE SCALE GENOMIC DNA]</scope>
    <source>
        <strain evidence="4">DSM 16219</strain>
    </source>
</reference>
<dbReference type="Gene3D" id="2.60.40.650">
    <property type="match status" value="1"/>
</dbReference>
<dbReference type="SUPFAM" id="SSF49384">
    <property type="entry name" value="Carbohydrate-binding domain"/>
    <property type="match status" value="1"/>
</dbReference>
<feature type="chain" id="PRO_5012296732" description="Ig-like domain (Group 3)" evidence="2">
    <location>
        <begin position="33"/>
        <end position="1560"/>
    </location>
</feature>
<dbReference type="GO" id="GO:0030246">
    <property type="term" value="F:carbohydrate binding"/>
    <property type="evidence" value="ECO:0007669"/>
    <property type="project" value="InterPro"/>
</dbReference>
<keyword evidence="4" id="KW-1185">Reference proteome</keyword>
<evidence type="ECO:0008006" key="5">
    <source>
        <dbReference type="Google" id="ProtNLM"/>
    </source>
</evidence>
<dbReference type="SUPFAM" id="SSF81296">
    <property type="entry name" value="E set domains"/>
    <property type="match status" value="2"/>
</dbReference>
<evidence type="ECO:0000313" key="4">
    <source>
        <dbReference type="Proteomes" id="UP000183994"/>
    </source>
</evidence>
<keyword evidence="1" id="KW-0472">Membrane</keyword>
<dbReference type="InterPro" id="IPR013783">
    <property type="entry name" value="Ig-like_fold"/>
</dbReference>
<protein>
    <recommendedName>
        <fullName evidence="5">Ig-like domain (Group 3)</fullName>
    </recommendedName>
</protein>
<dbReference type="Proteomes" id="UP000183994">
    <property type="component" value="Unassembled WGS sequence"/>
</dbReference>
<evidence type="ECO:0000313" key="3">
    <source>
        <dbReference type="EMBL" id="SHI76332.1"/>
    </source>
</evidence>